<evidence type="ECO:0000313" key="3">
    <source>
        <dbReference type="EMBL" id="KAF5839436.1"/>
    </source>
</evidence>
<protein>
    <submittedName>
        <fullName evidence="3">Uncharacterized protein</fullName>
    </submittedName>
</protein>
<gene>
    <name evidence="3" type="ORF">DUNSADRAFT_721</name>
</gene>
<dbReference type="EMBL" id="MU069543">
    <property type="protein sequence ID" value="KAF5839436.1"/>
    <property type="molecule type" value="Genomic_DNA"/>
</dbReference>
<dbReference type="SUPFAM" id="SSF52047">
    <property type="entry name" value="RNI-like"/>
    <property type="match status" value="1"/>
</dbReference>
<dbReference type="Gene3D" id="3.80.10.10">
    <property type="entry name" value="Ribonuclease Inhibitor"/>
    <property type="match status" value="1"/>
</dbReference>
<feature type="non-terminal residue" evidence="3">
    <location>
        <position position="1"/>
    </location>
</feature>
<name>A0ABQ7GXU7_DUNSA</name>
<evidence type="ECO:0000313" key="4">
    <source>
        <dbReference type="Proteomes" id="UP000815325"/>
    </source>
</evidence>
<accession>A0ABQ7GXU7</accession>
<proteinExistence type="predicted"/>
<dbReference type="InterPro" id="IPR032675">
    <property type="entry name" value="LRR_dom_sf"/>
</dbReference>
<feature type="region of interest" description="Disordered" evidence="2">
    <location>
        <begin position="1"/>
        <end position="28"/>
    </location>
</feature>
<comment type="caution">
    <text evidence="3">The sequence shown here is derived from an EMBL/GenBank/DDBJ whole genome shotgun (WGS) entry which is preliminary data.</text>
</comment>
<sequence length="455" mass="49646">AWPQHKSRGEQRKVMTGSNQGGCGAQRPSVELQGVQGPHVDNSRSRLLQLHGSLLGLVFSFLEPEDRKTFLRVSRDMRADAVLSQITSLDIDLGKDLPERLLFPKGAKCLSLTILGAEDGSINSLDKLMRLCSTWRMSPHAQQILQDLLELNIVECDIEEDVVARILAYDIAALCPKLSSLSICRSLVHAELYQGLAVRSTPLVDLHVCHSSIDEEFSSSIKRLPKLDAVSLHVCGAPSQLAAIAMIGDKLKSLQVGHLREDSAPCFASILSMSPHLECVQIDSLNPPPGIDWSSTSVTQLSFTTLSICMLPDLLTSHLPQLSTVKAEALLMGEVTDEESAADLADKLTQHRSALEALPIDCESGVLLVHSSLENMHARHLLRALQPLQGTQLMHSISPPSWLLFACFCAGVLLVHSSLEDMHARHLLRALQPLQGTQLMSSITAIKVGFAGFRE</sequence>
<dbReference type="Proteomes" id="UP000815325">
    <property type="component" value="Unassembled WGS sequence"/>
</dbReference>
<organism evidence="3 4">
    <name type="scientific">Dunaliella salina</name>
    <name type="common">Green alga</name>
    <name type="synonym">Protococcus salinus</name>
    <dbReference type="NCBI Taxonomy" id="3046"/>
    <lineage>
        <taxon>Eukaryota</taxon>
        <taxon>Viridiplantae</taxon>
        <taxon>Chlorophyta</taxon>
        <taxon>core chlorophytes</taxon>
        <taxon>Chlorophyceae</taxon>
        <taxon>CS clade</taxon>
        <taxon>Chlamydomonadales</taxon>
        <taxon>Dunaliellaceae</taxon>
        <taxon>Dunaliella</taxon>
    </lineage>
</organism>
<evidence type="ECO:0000256" key="1">
    <source>
        <dbReference type="ARBA" id="ARBA00004430"/>
    </source>
</evidence>
<comment type="subcellular location">
    <subcellularLocation>
        <location evidence="1">Cytoplasm</location>
        <location evidence="1">Cytoskeleton</location>
        <location evidence="1">Cilium axoneme</location>
    </subcellularLocation>
</comment>
<keyword evidence="4" id="KW-1185">Reference proteome</keyword>
<reference evidence="3" key="1">
    <citation type="submission" date="2017-08" db="EMBL/GenBank/DDBJ databases">
        <authorList>
            <person name="Polle J.E."/>
            <person name="Barry K."/>
            <person name="Cushman J."/>
            <person name="Schmutz J."/>
            <person name="Tran D."/>
            <person name="Hathwaick L.T."/>
            <person name="Yim W.C."/>
            <person name="Jenkins J."/>
            <person name="Mckie-Krisberg Z.M."/>
            <person name="Prochnik S."/>
            <person name="Lindquist E."/>
            <person name="Dockter R.B."/>
            <person name="Adam C."/>
            <person name="Molina H."/>
            <person name="Bunkerborg J."/>
            <person name="Jin E."/>
            <person name="Buchheim M."/>
            <person name="Magnuson J."/>
        </authorList>
    </citation>
    <scope>NUCLEOTIDE SEQUENCE</scope>
    <source>
        <strain evidence="3">CCAP 19/18</strain>
    </source>
</reference>
<evidence type="ECO:0000256" key="2">
    <source>
        <dbReference type="SAM" id="MobiDB-lite"/>
    </source>
</evidence>